<dbReference type="Proteomes" id="UP000789901">
    <property type="component" value="Unassembled WGS sequence"/>
</dbReference>
<gene>
    <name evidence="1" type="ORF">GMARGA_LOCUS30677</name>
</gene>
<proteinExistence type="predicted"/>
<dbReference type="EMBL" id="CAJVQB010043854">
    <property type="protein sequence ID" value="CAG8831478.1"/>
    <property type="molecule type" value="Genomic_DNA"/>
</dbReference>
<keyword evidence="2" id="KW-1185">Reference proteome</keyword>
<evidence type="ECO:0000313" key="2">
    <source>
        <dbReference type="Proteomes" id="UP000789901"/>
    </source>
</evidence>
<evidence type="ECO:0000313" key="1">
    <source>
        <dbReference type="EMBL" id="CAG8831478.1"/>
    </source>
</evidence>
<organism evidence="1 2">
    <name type="scientific">Gigaspora margarita</name>
    <dbReference type="NCBI Taxonomy" id="4874"/>
    <lineage>
        <taxon>Eukaryota</taxon>
        <taxon>Fungi</taxon>
        <taxon>Fungi incertae sedis</taxon>
        <taxon>Mucoromycota</taxon>
        <taxon>Glomeromycotina</taxon>
        <taxon>Glomeromycetes</taxon>
        <taxon>Diversisporales</taxon>
        <taxon>Gigasporaceae</taxon>
        <taxon>Gigaspora</taxon>
    </lineage>
</organism>
<reference evidence="1 2" key="1">
    <citation type="submission" date="2021-06" db="EMBL/GenBank/DDBJ databases">
        <authorList>
            <person name="Kallberg Y."/>
            <person name="Tangrot J."/>
            <person name="Rosling A."/>
        </authorList>
    </citation>
    <scope>NUCLEOTIDE SEQUENCE [LARGE SCALE GENOMIC DNA]</scope>
    <source>
        <strain evidence="1 2">120-4 pot B 10/14</strain>
    </source>
</reference>
<sequence>MGTKNLKYKARTQVVNMAKQTKKNINNTYMYCISNSREKGNAYQNEFQNKQGIQ</sequence>
<feature type="non-terminal residue" evidence="1">
    <location>
        <position position="54"/>
    </location>
</feature>
<name>A0ABN7WHF7_GIGMA</name>
<protein>
    <submittedName>
        <fullName evidence="1">13273_t:CDS:1</fullName>
    </submittedName>
</protein>
<comment type="caution">
    <text evidence="1">The sequence shown here is derived from an EMBL/GenBank/DDBJ whole genome shotgun (WGS) entry which is preliminary data.</text>
</comment>
<accession>A0ABN7WHF7</accession>